<reference evidence="3" key="1">
    <citation type="submission" date="2023-01" db="EMBL/GenBank/DDBJ databases">
        <authorList>
            <person name="Van Ghelder C."/>
            <person name="Rancurel C."/>
        </authorList>
    </citation>
    <scope>NUCLEOTIDE SEQUENCE</scope>
    <source>
        <strain evidence="3">CNCM I-4278</strain>
    </source>
</reference>
<keyword evidence="2" id="KW-0812">Transmembrane</keyword>
<gene>
    <name evidence="3" type="ORF">PDIGIT_LOCUS13937</name>
</gene>
<organism evidence="3 4">
    <name type="scientific">Periconia digitata</name>
    <dbReference type="NCBI Taxonomy" id="1303443"/>
    <lineage>
        <taxon>Eukaryota</taxon>
        <taxon>Fungi</taxon>
        <taxon>Dikarya</taxon>
        <taxon>Ascomycota</taxon>
        <taxon>Pezizomycotina</taxon>
        <taxon>Dothideomycetes</taxon>
        <taxon>Pleosporomycetidae</taxon>
        <taxon>Pleosporales</taxon>
        <taxon>Massarineae</taxon>
        <taxon>Periconiaceae</taxon>
        <taxon>Periconia</taxon>
    </lineage>
</organism>
<keyword evidence="2" id="KW-1133">Transmembrane helix</keyword>
<comment type="caution">
    <text evidence="3">The sequence shown here is derived from an EMBL/GenBank/DDBJ whole genome shotgun (WGS) entry which is preliminary data.</text>
</comment>
<feature type="region of interest" description="Disordered" evidence="1">
    <location>
        <begin position="1"/>
        <end position="26"/>
    </location>
</feature>
<evidence type="ECO:0000256" key="2">
    <source>
        <dbReference type="SAM" id="Phobius"/>
    </source>
</evidence>
<keyword evidence="4" id="KW-1185">Reference proteome</keyword>
<dbReference type="AlphaFoldDB" id="A0A9W4UTA5"/>
<protein>
    <submittedName>
        <fullName evidence="3">Uncharacterized protein</fullName>
    </submittedName>
</protein>
<evidence type="ECO:0000256" key="1">
    <source>
        <dbReference type="SAM" id="MobiDB-lite"/>
    </source>
</evidence>
<dbReference type="Proteomes" id="UP001152607">
    <property type="component" value="Unassembled WGS sequence"/>
</dbReference>
<name>A0A9W4UTA5_9PLEO</name>
<feature type="transmembrane region" description="Helical" evidence="2">
    <location>
        <begin position="60"/>
        <end position="85"/>
    </location>
</feature>
<accession>A0A9W4UTA5</accession>
<evidence type="ECO:0000313" key="3">
    <source>
        <dbReference type="EMBL" id="CAI6340752.1"/>
    </source>
</evidence>
<sequence>MPILPLHASSSSSSSSSAFSSPTPAPTLATATTVLPTSTSFPSSSQPLTPNPYTFSINPVLFWVLVSCVFLSVLIQIAFCVRWMVEVYVGAAERRGKKREEGGGGGRGVGGYGGGIGAAI</sequence>
<evidence type="ECO:0000313" key="4">
    <source>
        <dbReference type="Proteomes" id="UP001152607"/>
    </source>
</evidence>
<dbReference type="EMBL" id="CAOQHR010000011">
    <property type="protein sequence ID" value="CAI6340752.1"/>
    <property type="molecule type" value="Genomic_DNA"/>
</dbReference>
<keyword evidence="2" id="KW-0472">Membrane</keyword>
<proteinExistence type="predicted"/>